<dbReference type="Gene3D" id="1.10.3860.10">
    <property type="entry name" value="Sodium:dicarboxylate symporter"/>
    <property type="match status" value="1"/>
</dbReference>
<dbReference type="AlphaFoldDB" id="A0A8S2KRB2"/>
<comment type="similarity">
    <text evidence="6">Belongs to the dicarboxylate/amino acid:cation symporter (DAACS) (TC 2.A.23) family.</text>
</comment>
<comment type="caution">
    <text evidence="6">Lacks conserved residue(s) required for the propagation of feature annotation.</text>
</comment>
<comment type="subcellular location">
    <subcellularLocation>
        <location evidence="1 6">Membrane</location>
        <topology evidence="1 6">Multi-pass membrane protein</topology>
    </subcellularLocation>
</comment>
<organism evidence="8 9">
    <name type="scientific">Didymodactylos carnosus</name>
    <dbReference type="NCBI Taxonomy" id="1234261"/>
    <lineage>
        <taxon>Eukaryota</taxon>
        <taxon>Metazoa</taxon>
        <taxon>Spiralia</taxon>
        <taxon>Gnathifera</taxon>
        <taxon>Rotifera</taxon>
        <taxon>Eurotatoria</taxon>
        <taxon>Bdelloidea</taxon>
        <taxon>Philodinida</taxon>
        <taxon>Philodinidae</taxon>
        <taxon>Didymodactylos</taxon>
    </lineage>
</organism>
<evidence type="ECO:0000256" key="6">
    <source>
        <dbReference type="RuleBase" id="RU361216"/>
    </source>
</evidence>
<dbReference type="InterPro" id="IPR050746">
    <property type="entry name" value="DAACS"/>
</dbReference>
<dbReference type="EMBL" id="CAJNOK010009903">
    <property type="protein sequence ID" value="CAF1101380.1"/>
    <property type="molecule type" value="Genomic_DNA"/>
</dbReference>
<dbReference type="InterPro" id="IPR036458">
    <property type="entry name" value="Na:dicarbo_symporter_sf"/>
</dbReference>
<gene>
    <name evidence="7" type="ORF">OVA965_LOCUS19310</name>
    <name evidence="8" type="ORF">TMI583_LOCUS19323</name>
</gene>
<name>A0A8S2KRB2_9BILA</name>
<evidence type="ECO:0000256" key="2">
    <source>
        <dbReference type="ARBA" id="ARBA00022448"/>
    </source>
</evidence>
<feature type="transmembrane region" description="Helical" evidence="6">
    <location>
        <begin position="233"/>
        <end position="253"/>
    </location>
</feature>
<evidence type="ECO:0000313" key="7">
    <source>
        <dbReference type="EMBL" id="CAF1101380.1"/>
    </source>
</evidence>
<evidence type="ECO:0000313" key="8">
    <source>
        <dbReference type="EMBL" id="CAF3862732.1"/>
    </source>
</evidence>
<dbReference type="GO" id="GO:0015501">
    <property type="term" value="F:glutamate:sodium symporter activity"/>
    <property type="evidence" value="ECO:0007669"/>
    <property type="project" value="TreeGrafter"/>
</dbReference>
<keyword evidence="3 6" id="KW-0812">Transmembrane</keyword>
<dbReference type="PANTHER" id="PTHR11958:SF63">
    <property type="entry name" value="AMINO ACID TRANSPORTER"/>
    <property type="match status" value="1"/>
</dbReference>
<keyword evidence="6" id="KW-0769">Symport</keyword>
<dbReference type="PRINTS" id="PR00173">
    <property type="entry name" value="EDTRNSPORT"/>
</dbReference>
<dbReference type="EMBL" id="CAJOBA010009923">
    <property type="protein sequence ID" value="CAF3862732.1"/>
    <property type="molecule type" value="Genomic_DNA"/>
</dbReference>
<dbReference type="PANTHER" id="PTHR11958">
    <property type="entry name" value="SODIUM/DICARBOXYLATE SYMPORTER-RELATED"/>
    <property type="match status" value="1"/>
</dbReference>
<evidence type="ECO:0000313" key="9">
    <source>
        <dbReference type="Proteomes" id="UP000682733"/>
    </source>
</evidence>
<feature type="transmembrane region" description="Helical" evidence="6">
    <location>
        <begin position="180"/>
        <end position="199"/>
    </location>
</feature>
<sequence length="489" mass="55552">MADNISNNNLSQTIKGQFLSSQFVEQLAKSIVSSDIFINSIINVVKEVTEKQKEQIGQLTQRLNAMESQLNTVVMRVNDHDQYTKRKDLIIYGIPFQSDENVTVLVIDLMSKVGLQLTKNDFYGNHRLLPSKNSQNKSRQYYVPNKKICIEPRDKVCRMPKFRLPKCQCSCSKDNLKEQLLLILTIVSVVLAIGIGIALREIKCETDERINGCRITPEDITYIDFPGQLFINVLKMLILPLIVSSIISALAQLDAQTAGKIGVRAIVYYFATTIIAAIIGIILVLTIRPGSRGAAPTIDSKAKAAEGRIADTILDLFRIFINSIINVVKEATEKQQGQIGQLTQHLNAVESQLNTVVMRVNDHDQYKKRKDLLIYDIPFQSDENVTVLVIDLMSKVALQLIRMISMEFLDCFLQKILKINHVRKKFREIDELKSIFINEHLSQHNNQIYLDAKIKLDKRRIFTRKGLLPIFLILIESFLQTNGGKVMFC</sequence>
<dbReference type="Proteomes" id="UP000677228">
    <property type="component" value="Unassembled WGS sequence"/>
</dbReference>
<comment type="caution">
    <text evidence="8">The sequence shown here is derived from an EMBL/GenBank/DDBJ whole genome shotgun (WGS) entry which is preliminary data.</text>
</comment>
<evidence type="ECO:0000256" key="1">
    <source>
        <dbReference type="ARBA" id="ARBA00004141"/>
    </source>
</evidence>
<evidence type="ECO:0000256" key="5">
    <source>
        <dbReference type="ARBA" id="ARBA00023136"/>
    </source>
</evidence>
<protein>
    <recommendedName>
        <fullName evidence="6">Amino acid transporter</fullName>
    </recommendedName>
</protein>
<dbReference type="GO" id="GO:0005886">
    <property type="term" value="C:plasma membrane"/>
    <property type="evidence" value="ECO:0007669"/>
    <property type="project" value="TreeGrafter"/>
</dbReference>
<keyword evidence="4 6" id="KW-1133">Transmembrane helix</keyword>
<dbReference type="GO" id="GO:0015175">
    <property type="term" value="F:neutral L-amino acid transmembrane transporter activity"/>
    <property type="evidence" value="ECO:0007669"/>
    <property type="project" value="TreeGrafter"/>
</dbReference>
<proteinExistence type="inferred from homology"/>
<dbReference type="InterPro" id="IPR001991">
    <property type="entry name" value="Na-dicarboxylate_symporter"/>
</dbReference>
<dbReference type="GO" id="GO:0005313">
    <property type="term" value="F:L-glutamate transmembrane transporter activity"/>
    <property type="evidence" value="ECO:0007669"/>
    <property type="project" value="TreeGrafter"/>
</dbReference>
<dbReference type="Proteomes" id="UP000682733">
    <property type="component" value="Unassembled WGS sequence"/>
</dbReference>
<feature type="transmembrane region" description="Helical" evidence="6">
    <location>
        <begin position="265"/>
        <end position="287"/>
    </location>
</feature>
<reference evidence="8" key="1">
    <citation type="submission" date="2021-02" db="EMBL/GenBank/DDBJ databases">
        <authorList>
            <person name="Nowell W R."/>
        </authorList>
    </citation>
    <scope>NUCLEOTIDE SEQUENCE</scope>
</reference>
<accession>A0A8S2KRB2</accession>
<dbReference type="SUPFAM" id="SSF118215">
    <property type="entry name" value="Proton glutamate symport protein"/>
    <property type="match status" value="1"/>
</dbReference>
<evidence type="ECO:0000256" key="4">
    <source>
        <dbReference type="ARBA" id="ARBA00022989"/>
    </source>
</evidence>
<evidence type="ECO:0000256" key="3">
    <source>
        <dbReference type="ARBA" id="ARBA00022692"/>
    </source>
</evidence>
<keyword evidence="2 6" id="KW-0813">Transport</keyword>
<dbReference type="Pfam" id="PF00375">
    <property type="entry name" value="SDF"/>
    <property type="match status" value="1"/>
</dbReference>
<keyword evidence="5 6" id="KW-0472">Membrane</keyword>